<name>A0ABQ1U8K7_9BACT</name>
<dbReference type="PANTHER" id="PTHR31451">
    <property type="match status" value="1"/>
</dbReference>
<dbReference type="Proteomes" id="UP000632273">
    <property type="component" value="Unassembled WGS sequence"/>
</dbReference>
<accession>A0ABQ1U8K7</accession>
<gene>
    <name evidence="7" type="ORF">GCM10011383_25600</name>
</gene>
<comment type="caution">
    <text evidence="7">The sequence shown here is derived from an EMBL/GenBank/DDBJ whole genome shotgun (WGS) entry which is preliminary data.</text>
</comment>
<keyword evidence="3" id="KW-0378">Hydrolase</keyword>
<dbReference type="EMBL" id="BMHT01000004">
    <property type="protein sequence ID" value="GGF13268.1"/>
    <property type="molecule type" value="Genomic_DNA"/>
</dbReference>
<comment type="catalytic activity">
    <reaction evidence="1">
        <text>Random hydrolysis of (1-&gt;4)-beta-D-mannosidic linkages in mannans, galactomannans and glucomannans.</text>
        <dbReference type="EC" id="3.2.1.78"/>
    </reaction>
</comment>
<keyword evidence="8" id="KW-1185">Reference proteome</keyword>
<dbReference type="InterPro" id="IPR045053">
    <property type="entry name" value="MAN-like"/>
</dbReference>
<evidence type="ECO:0000256" key="5">
    <source>
        <dbReference type="SAM" id="SignalP"/>
    </source>
</evidence>
<evidence type="ECO:0000256" key="2">
    <source>
        <dbReference type="ARBA" id="ARBA00012706"/>
    </source>
</evidence>
<evidence type="ECO:0000259" key="6">
    <source>
        <dbReference type="Pfam" id="PF00150"/>
    </source>
</evidence>
<evidence type="ECO:0000313" key="7">
    <source>
        <dbReference type="EMBL" id="GGF13268.1"/>
    </source>
</evidence>
<evidence type="ECO:0000256" key="4">
    <source>
        <dbReference type="ARBA" id="ARBA00023295"/>
    </source>
</evidence>
<organism evidence="7 8">
    <name type="scientific">Hymenobacter cavernae</name>
    <dbReference type="NCBI Taxonomy" id="2044852"/>
    <lineage>
        <taxon>Bacteria</taxon>
        <taxon>Pseudomonadati</taxon>
        <taxon>Bacteroidota</taxon>
        <taxon>Cytophagia</taxon>
        <taxon>Cytophagales</taxon>
        <taxon>Hymenobacteraceae</taxon>
        <taxon>Hymenobacter</taxon>
    </lineage>
</organism>
<evidence type="ECO:0000256" key="1">
    <source>
        <dbReference type="ARBA" id="ARBA00001678"/>
    </source>
</evidence>
<dbReference type="EC" id="3.2.1.78" evidence="2"/>
<feature type="chain" id="PRO_5045944107" description="mannan endo-1,4-beta-mannosidase" evidence="5">
    <location>
        <begin position="24"/>
        <end position="863"/>
    </location>
</feature>
<dbReference type="InterPro" id="IPR017853">
    <property type="entry name" value="GH"/>
</dbReference>
<evidence type="ECO:0000313" key="8">
    <source>
        <dbReference type="Proteomes" id="UP000632273"/>
    </source>
</evidence>
<dbReference type="Pfam" id="PF00150">
    <property type="entry name" value="Cellulase"/>
    <property type="match status" value="1"/>
</dbReference>
<dbReference type="InterPro" id="IPR001547">
    <property type="entry name" value="Glyco_hydro_5"/>
</dbReference>
<sequence>MKRHFTAFLLAVLCGALAYSAAAQRQNQPKQGDVYVDKQGVLRWQQGKQEVALFGVNYTTPFAYAYRAHQQLGVSHEQAIAQDVYHLSRLGLDAFRVHVWDVEITDTLGNLQENEHLRLLDYLVAQLKQRGIKAILTPIAYWGNAYPEPTNTGKGFSSIYSKQQAYTNPRAIKAQENYLTQFLNHRNLYTKLLNREDPDIIAFEVCNEPSYHKPEEQVTAFANRMAQAIRATGCRKPVFYNIAENPSVHEAILNANVDGLTYQWYPQGLVSGHTLRGNFLPFVDQYPIPYQQDARFQRRVKMVYEFESADILQPVMYPFMARSFRTAGMQWATQFAYDPMALAYANTEYQTHYLNLAYTPAKALSLLIASRVFHQVKRGQTFPRYPADSVFDAFRVSYRQGLSEMNTAEEFLYTSSTQTVPRKVVSLQHVAGVGSSSVVNYQGTGAYFLDKLASGVWRLEVMPDAVLLRDPFERASLQKTVTQIVWNDQPLRVQLPDLGSAFVVQGLNEGNTFRATAADGQVVLRPGAYLLASSSKNTAAWTAQTAVGNRKLGEFVAPPPTKMPPQVVHTSFAQATARQPLQITAQVTGAEAADSVLLVARSYYGATRTLPMSRPTLLTATATIPADLLRPGLLQYWIVVRKPQQTLTFPGGFAGTPRDWDYFHAEHWEVAVVEGATPLTLFNAQTDKEQVEVARLARSSYNDYTTATPTGALALRLLVPTPPTGEPANEPGPAIALRAYLGQKLQERSTDLIWLRYLVIKARATRPGAKVKVVLVTKDAAAYSAIVPVTIMLQDIWIPLDSFRPDALLLIPRPYPSFLPLTFQTTAASKPLSLTDTEVLQLIVETGSGGTAPTLQIESIELK</sequence>
<dbReference type="RefSeq" id="WP_188814392.1">
    <property type="nucleotide sequence ID" value="NZ_BMHT01000004.1"/>
</dbReference>
<keyword evidence="4" id="KW-0326">Glycosidase</keyword>
<feature type="signal peptide" evidence="5">
    <location>
        <begin position="1"/>
        <end position="23"/>
    </location>
</feature>
<dbReference type="SUPFAM" id="SSF51445">
    <property type="entry name" value="(Trans)glycosidases"/>
    <property type="match status" value="1"/>
</dbReference>
<protein>
    <recommendedName>
        <fullName evidence="2">mannan endo-1,4-beta-mannosidase</fullName>
        <ecNumber evidence="2">3.2.1.78</ecNumber>
    </recommendedName>
</protein>
<keyword evidence="5" id="KW-0732">Signal</keyword>
<proteinExistence type="predicted"/>
<dbReference type="Gene3D" id="3.20.20.80">
    <property type="entry name" value="Glycosidases"/>
    <property type="match status" value="1"/>
</dbReference>
<evidence type="ECO:0000256" key="3">
    <source>
        <dbReference type="ARBA" id="ARBA00022801"/>
    </source>
</evidence>
<feature type="domain" description="Glycoside hydrolase family 5" evidence="6">
    <location>
        <begin position="79"/>
        <end position="236"/>
    </location>
</feature>
<reference evidence="8" key="1">
    <citation type="journal article" date="2019" name="Int. J. Syst. Evol. Microbiol.">
        <title>The Global Catalogue of Microorganisms (GCM) 10K type strain sequencing project: providing services to taxonomists for standard genome sequencing and annotation.</title>
        <authorList>
            <consortium name="The Broad Institute Genomics Platform"/>
            <consortium name="The Broad Institute Genome Sequencing Center for Infectious Disease"/>
            <person name="Wu L."/>
            <person name="Ma J."/>
        </authorList>
    </citation>
    <scope>NUCLEOTIDE SEQUENCE [LARGE SCALE GENOMIC DNA]</scope>
    <source>
        <strain evidence="8">CGMCC 1.15197</strain>
    </source>
</reference>